<evidence type="ECO:0000256" key="1">
    <source>
        <dbReference type="SAM" id="SignalP"/>
    </source>
</evidence>
<protein>
    <submittedName>
        <fullName evidence="4">DUF1793-domain-containing protein</fullName>
    </submittedName>
</protein>
<evidence type="ECO:0000313" key="4">
    <source>
        <dbReference type="EMBL" id="KAF2848167.1"/>
    </source>
</evidence>
<dbReference type="InterPro" id="IPR032514">
    <property type="entry name" value="GtaA_central"/>
</dbReference>
<reference evidence="4" key="1">
    <citation type="submission" date="2020-01" db="EMBL/GenBank/DDBJ databases">
        <authorList>
            <consortium name="DOE Joint Genome Institute"/>
            <person name="Haridas S."/>
            <person name="Albert R."/>
            <person name="Binder M."/>
            <person name="Bloem J."/>
            <person name="Labutti K."/>
            <person name="Salamov A."/>
            <person name="Andreopoulos B."/>
            <person name="Baker S.E."/>
            <person name="Barry K."/>
            <person name="Bills G."/>
            <person name="Bluhm B.H."/>
            <person name="Cannon C."/>
            <person name="Castanera R."/>
            <person name="Culley D.E."/>
            <person name="Daum C."/>
            <person name="Ezra D."/>
            <person name="Gonzalez J.B."/>
            <person name="Henrissat B."/>
            <person name="Kuo A."/>
            <person name="Liang C."/>
            <person name="Lipzen A."/>
            <person name="Lutzoni F."/>
            <person name="Magnuson J."/>
            <person name="Mondo S."/>
            <person name="Nolan M."/>
            <person name="Ohm R."/>
            <person name="Pangilinan J."/>
            <person name="Park H.-J."/>
            <person name="Ramirez L."/>
            <person name="Alfaro M."/>
            <person name="Sun H."/>
            <person name="Tritt A."/>
            <person name="Yoshinaga Y."/>
            <person name="Zwiers L.-H."/>
            <person name="Turgeon B.G."/>
            <person name="Goodwin S.B."/>
            <person name="Spatafora J.W."/>
            <person name="Crous P.W."/>
            <person name="Grigoriev I.V."/>
        </authorList>
    </citation>
    <scope>NUCLEOTIDE SEQUENCE</scope>
    <source>
        <strain evidence="4">IPT5</strain>
    </source>
</reference>
<dbReference type="InterPro" id="IPR033433">
    <property type="entry name" value="GtaA_N"/>
</dbReference>
<dbReference type="Gene3D" id="1.50.10.10">
    <property type="match status" value="1"/>
</dbReference>
<organism evidence="4 5">
    <name type="scientific">Plenodomus tracheiphilus IPT5</name>
    <dbReference type="NCBI Taxonomy" id="1408161"/>
    <lineage>
        <taxon>Eukaryota</taxon>
        <taxon>Fungi</taxon>
        <taxon>Dikarya</taxon>
        <taxon>Ascomycota</taxon>
        <taxon>Pezizomycotina</taxon>
        <taxon>Dothideomycetes</taxon>
        <taxon>Pleosporomycetidae</taxon>
        <taxon>Pleosporales</taxon>
        <taxon>Pleosporineae</taxon>
        <taxon>Leptosphaeriaceae</taxon>
        <taxon>Plenodomus</taxon>
    </lineage>
</organism>
<dbReference type="PANTHER" id="PTHR31987:SF1">
    <property type="entry name" value="GLUTAMINASE A"/>
    <property type="match status" value="1"/>
</dbReference>
<feature type="domain" description="Glutaminase A N-terminal" evidence="3">
    <location>
        <begin position="107"/>
        <end position="338"/>
    </location>
</feature>
<dbReference type="InterPro" id="IPR008928">
    <property type="entry name" value="6-hairpin_glycosidase_sf"/>
</dbReference>
<evidence type="ECO:0000259" key="3">
    <source>
        <dbReference type="Pfam" id="PF17168"/>
    </source>
</evidence>
<dbReference type="GO" id="GO:0005975">
    <property type="term" value="P:carbohydrate metabolic process"/>
    <property type="evidence" value="ECO:0007669"/>
    <property type="project" value="InterPro"/>
</dbReference>
<dbReference type="OrthoDB" id="431715at2759"/>
<gene>
    <name evidence="4" type="ORF">T440DRAFT_455148</name>
</gene>
<dbReference type="PANTHER" id="PTHR31987">
    <property type="entry name" value="GLUTAMINASE A-RELATED"/>
    <property type="match status" value="1"/>
</dbReference>
<dbReference type="Pfam" id="PF17168">
    <property type="entry name" value="DUF5127"/>
    <property type="match status" value="1"/>
</dbReference>
<keyword evidence="1" id="KW-0732">Signal</keyword>
<keyword evidence="5" id="KW-1185">Reference proteome</keyword>
<dbReference type="Pfam" id="PF16335">
    <property type="entry name" value="GtaA_6_Hairpin"/>
    <property type="match status" value="1"/>
</dbReference>
<sequence length="714" mass="80952">MQLSLIFKIIFGEYLVTAAQTGSTFSPARPPALPLAVKSPYFNTWLPAGSNDGNGGYLPGRWPTFYVGQDIGWTGLIRVDSKTLTWMGAPEQVRELANQTSYEYTSTRSIFKITADDKVELTLTFLSPLTPMDIKRQSLTFSYMHVEVHSLDGAEHDVQIYTDISAEWVSGNSYHIAEWNSNTYEDIHYHKIWNQEQQFGVEWKDQATWGNWYYATHSADGTTYQTGSNDDVRGLFDSTGKLNNSKDIDFRAINDRWPVFAYATDFESVGSKPKSNLFTIGLAQDEAIQFLSADGLRTLSSLWKSYFGDEVSALRFFHNDFENSSKLSKELDDKIWADSAAVVGDDYALLTTLAPRQIFGATQLVGTEDNYYLFLKEISSNGNTQTVDVIYPASPFFFYTNPELMTMLLKPHFENQEHGWYPNKSAMHDLGEHYPNATGHTDGNDQVIPLEECGNMIIMVLAYVQWSGNTDYIREHYPLLKQWSEYLIEYGLIPAHQFSTDDFAGKLANQTNLALKGIIGLEAMSQISKIVGKDADADKFTTIAHDYLTEWTDLGINHAANPPHSTLSYDNMSTHSLLYNLYNDRLLNLNFVPQEIYSMQDTFYPTMLNTYGVPLDTRSSSTKTDWQMFCAAIASIETRDMFINAIVRFVNETPTSRGFTDLYDVQTGQFPLNAEFKARPVQGGLFALLLLDYPEVGYRASRKALGKVEWEWER</sequence>
<evidence type="ECO:0000259" key="2">
    <source>
        <dbReference type="Pfam" id="PF16335"/>
    </source>
</evidence>
<dbReference type="InterPro" id="IPR052743">
    <property type="entry name" value="Glutaminase_GtaA"/>
</dbReference>
<dbReference type="EMBL" id="MU006320">
    <property type="protein sequence ID" value="KAF2848167.1"/>
    <property type="molecule type" value="Genomic_DNA"/>
</dbReference>
<feature type="domain" description="Glutaminase A central" evidence="2">
    <location>
        <begin position="344"/>
        <end position="689"/>
    </location>
</feature>
<feature type="signal peptide" evidence="1">
    <location>
        <begin position="1"/>
        <end position="18"/>
    </location>
</feature>
<dbReference type="Proteomes" id="UP000799423">
    <property type="component" value="Unassembled WGS sequence"/>
</dbReference>
<evidence type="ECO:0000313" key="5">
    <source>
        <dbReference type="Proteomes" id="UP000799423"/>
    </source>
</evidence>
<proteinExistence type="predicted"/>
<dbReference type="AlphaFoldDB" id="A0A6A7B0L4"/>
<dbReference type="InterPro" id="IPR012341">
    <property type="entry name" value="6hp_glycosidase-like_sf"/>
</dbReference>
<dbReference type="SUPFAM" id="SSF48208">
    <property type="entry name" value="Six-hairpin glycosidases"/>
    <property type="match status" value="1"/>
</dbReference>
<feature type="chain" id="PRO_5025464511" evidence="1">
    <location>
        <begin position="19"/>
        <end position="714"/>
    </location>
</feature>
<name>A0A6A7B0L4_9PLEO</name>
<dbReference type="GO" id="GO:0003824">
    <property type="term" value="F:catalytic activity"/>
    <property type="evidence" value="ECO:0007669"/>
    <property type="project" value="UniProtKB-ARBA"/>
</dbReference>
<accession>A0A6A7B0L4</accession>